<dbReference type="GO" id="GO:0003887">
    <property type="term" value="F:DNA-directed DNA polymerase activity"/>
    <property type="evidence" value="ECO:0007669"/>
    <property type="project" value="InterPro"/>
</dbReference>
<comment type="function">
    <text evidence="1">DNA polymerase III is a complex, multichain enzyme responsible for most of the replicative synthesis in bacteria. The epsilon subunit contain the editing function and is a proofreading 3'-5' exonuclease.</text>
</comment>
<sequence>MKNKEYAIVDIETTGGRANRHRVTEVGIVIFDGEKVLERWESLINPEMRIPAGITELTGITMEMVADAPKFHEVARQIVELTQDRIFVAHNSRFDYDFLREEYRRLGYTFSRKQLCTVRLTRKTYPGLKSYSLGNLVRHFGIELKNHHRALADATATTELLRLCLVNADSDKEVKALVNRGITESKLPQNMKLSQIENLPEECGVYYFHNNAGQVIYVGKSKNIRSRVAQHFNDRTAKGKTIAREVADITCELTGSELVALLLESEEIKRLQPSINRAQRHTKFAYAIVSEINDKGYRVFDIARNTAQLRKEADVISEFPSLSRAKGRLNFVRKHLDLCGIYTKLSTGSSACFYFHLKQCHGACVEQESPEDYNLRAAEARLLLRNVFDFDFLLFDRGRTHDEEAAILVREGKYQGYTFISKDEANDVESVVRSVKCSQTHPDTARIIQRYVSEKGGRMVDIKTGRRMSLV</sequence>
<dbReference type="CDD" id="cd06127">
    <property type="entry name" value="DEDDh"/>
    <property type="match status" value="1"/>
</dbReference>
<evidence type="ECO:0000313" key="5">
    <source>
        <dbReference type="Proteomes" id="UP000199021"/>
    </source>
</evidence>
<dbReference type="InterPro" id="IPR000305">
    <property type="entry name" value="GIY-YIG_endonuc"/>
</dbReference>
<proteinExistence type="predicted"/>
<dbReference type="CDD" id="cd10434">
    <property type="entry name" value="GIY-YIG_UvrC_Cho"/>
    <property type="match status" value="1"/>
</dbReference>
<dbReference type="EMBL" id="FOFB01000020">
    <property type="protein sequence ID" value="SEQ95682.1"/>
    <property type="molecule type" value="Genomic_DNA"/>
</dbReference>
<dbReference type="Gene3D" id="3.30.420.10">
    <property type="entry name" value="Ribonuclease H-like superfamily/Ribonuclease H"/>
    <property type="match status" value="1"/>
</dbReference>
<dbReference type="InterPro" id="IPR013520">
    <property type="entry name" value="Ribonucl_H"/>
</dbReference>
<dbReference type="OrthoDB" id="9803913at2"/>
<dbReference type="InterPro" id="IPR036397">
    <property type="entry name" value="RNaseH_sf"/>
</dbReference>
<dbReference type="SUPFAM" id="SSF53098">
    <property type="entry name" value="Ribonuclease H-like"/>
    <property type="match status" value="1"/>
</dbReference>
<evidence type="ECO:0000313" key="4">
    <source>
        <dbReference type="EMBL" id="SEQ95682.1"/>
    </source>
</evidence>
<dbReference type="SUPFAM" id="SSF82771">
    <property type="entry name" value="GIY-YIG endonuclease"/>
    <property type="match status" value="1"/>
</dbReference>
<dbReference type="RefSeq" id="WP_090170589.1">
    <property type="nucleotide sequence ID" value="NZ_FOFB01000020.1"/>
</dbReference>
<dbReference type="InParanoid" id="A0A1H9K9D6"/>
<protein>
    <submittedName>
        <fullName evidence="4">DNA polymerase-3 subunit epsilon</fullName>
    </submittedName>
</protein>
<reference evidence="5" key="1">
    <citation type="submission" date="2016-10" db="EMBL/GenBank/DDBJ databases">
        <authorList>
            <person name="Varghese N."/>
            <person name="Submissions S."/>
        </authorList>
    </citation>
    <scope>NUCLEOTIDE SEQUENCE [LARGE SCALE GENOMIC DNA]</scope>
    <source>
        <strain evidence="5">DSM 24740</strain>
    </source>
</reference>
<dbReference type="PANTHER" id="PTHR30231:SF41">
    <property type="entry name" value="DNA POLYMERASE III SUBUNIT EPSILON"/>
    <property type="match status" value="1"/>
</dbReference>
<dbReference type="GO" id="GO:0008408">
    <property type="term" value="F:3'-5' exonuclease activity"/>
    <property type="evidence" value="ECO:0007669"/>
    <property type="project" value="TreeGrafter"/>
</dbReference>
<name>A0A1H9K9D6_9BACT</name>
<dbReference type="AlphaFoldDB" id="A0A1H9K9D6"/>
<dbReference type="SMART" id="SM00479">
    <property type="entry name" value="EXOIII"/>
    <property type="match status" value="1"/>
</dbReference>
<dbReference type="Pfam" id="PF01541">
    <property type="entry name" value="GIY-YIG"/>
    <property type="match status" value="1"/>
</dbReference>
<dbReference type="STRING" id="478744.SAMN05444359_1205"/>
<evidence type="ECO:0000256" key="2">
    <source>
        <dbReference type="ARBA" id="ARBA00026073"/>
    </source>
</evidence>
<feature type="domain" description="GIY-YIG" evidence="3">
    <location>
        <begin position="201"/>
        <end position="277"/>
    </location>
</feature>
<accession>A0A1H9K9D6</accession>
<dbReference type="Proteomes" id="UP000199021">
    <property type="component" value="Unassembled WGS sequence"/>
</dbReference>
<dbReference type="GO" id="GO:0005829">
    <property type="term" value="C:cytosol"/>
    <property type="evidence" value="ECO:0007669"/>
    <property type="project" value="TreeGrafter"/>
</dbReference>
<dbReference type="InterPro" id="IPR047296">
    <property type="entry name" value="GIY-YIG_UvrC_Cho"/>
</dbReference>
<dbReference type="GO" id="GO:0045004">
    <property type="term" value="P:DNA replication proofreading"/>
    <property type="evidence" value="ECO:0007669"/>
    <property type="project" value="TreeGrafter"/>
</dbReference>
<dbReference type="PANTHER" id="PTHR30231">
    <property type="entry name" value="DNA POLYMERASE III SUBUNIT EPSILON"/>
    <property type="match status" value="1"/>
</dbReference>
<evidence type="ECO:0000259" key="3">
    <source>
        <dbReference type="PROSITE" id="PS50164"/>
    </source>
</evidence>
<dbReference type="SMART" id="SM00465">
    <property type="entry name" value="GIYc"/>
    <property type="match status" value="1"/>
</dbReference>
<dbReference type="InterPro" id="IPR012337">
    <property type="entry name" value="RNaseH-like_sf"/>
</dbReference>
<dbReference type="InterPro" id="IPR006054">
    <property type="entry name" value="DnaQ"/>
</dbReference>
<gene>
    <name evidence="4" type="ORF">SAMN05444359_1205</name>
</gene>
<comment type="subunit">
    <text evidence="2">DNA polymerase III contains a core (composed of alpha, epsilon and theta chains) that associates with a tau subunit. This core dimerizes to form the POLIII' complex. PolIII' associates with the gamma complex (composed of gamma, delta, delta', psi and chi chains) and with the beta chain to form the complete DNA polymerase III complex.</text>
</comment>
<dbReference type="InterPro" id="IPR035901">
    <property type="entry name" value="GIY-YIG_endonuc_sf"/>
</dbReference>
<dbReference type="PROSITE" id="PS50164">
    <property type="entry name" value="GIY_YIG"/>
    <property type="match status" value="1"/>
</dbReference>
<dbReference type="FunFam" id="3.30.420.10:FF:000045">
    <property type="entry name" value="3'-5' exonuclease DinG"/>
    <property type="match status" value="1"/>
</dbReference>
<evidence type="ECO:0000256" key="1">
    <source>
        <dbReference type="ARBA" id="ARBA00025483"/>
    </source>
</evidence>
<dbReference type="Gene3D" id="3.40.1440.10">
    <property type="entry name" value="GIY-YIG endonuclease"/>
    <property type="match status" value="1"/>
</dbReference>
<keyword evidence="5" id="KW-1185">Reference proteome</keyword>
<dbReference type="GO" id="GO:0003677">
    <property type="term" value="F:DNA binding"/>
    <property type="evidence" value="ECO:0007669"/>
    <property type="project" value="InterPro"/>
</dbReference>
<dbReference type="NCBIfam" id="TIGR00573">
    <property type="entry name" value="dnaq"/>
    <property type="match status" value="1"/>
</dbReference>
<dbReference type="Pfam" id="PF00929">
    <property type="entry name" value="RNase_T"/>
    <property type="match status" value="1"/>
</dbReference>
<dbReference type="GO" id="GO:0006289">
    <property type="term" value="P:nucleotide-excision repair"/>
    <property type="evidence" value="ECO:0007669"/>
    <property type="project" value="InterPro"/>
</dbReference>
<organism evidence="4 5">
    <name type="scientific">Neolewinella agarilytica</name>
    <dbReference type="NCBI Taxonomy" id="478744"/>
    <lineage>
        <taxon>Bacteria</taxon>
        <taxon>Pseudomonadati</taxon>
        <taxon>Bacteroidota</taxon>
        <taxon>Saprospiria</taxon>
        <taxon>Saprospirales</taxon>
        <taxon>Lewinellaceae</taxon>
        <taxon>Neolewinella</taxon>
    </lineage>
</organism>